<comment type="caution">
    <text evidence="2">The sequence shown here is derived from an EMBL/GenBank/DDBJ whole genome shotgun (WGS) entry which is preliminary data.</text>
</comment>
<feature type="transmembrane region" description="Helical" evidence="1">
    <location>
        <begin position="13"/>
        <end position="31"/>
    </location>
</feature>
<name>A0A1F4VKH8_UNCKA</name>
<reference evidence="2 3" key="1">
    <citation type="journal article" date="2016" name="Nat. Commun.">
        <title>Thousands of microbial genomes shed light on interconnected biogeochemical processes in an aquifer system.</title>
        <authorList>
            <person name="Anantharaman K."/>
            <person name="Brown C.T."/>
            <person name="Hug L.A."/>
            <person name="Sharon I."/>
            <person name="Castelle C.J."/>
            <person name="Probst A.J."/>
            <person name="Thomas B.C."/>
            <person name="Singh A."/>
            <person name="Wilkins M.J."/>
            <person name="Karaoz U."/>
            <person name="Brodie E.L."/>
            <person name="Williams K.H."/>
            <person name="Hubbard S.S."/>
            <person name="Banfield J.F."/>
        </authorList>
    </citation>
    <scope>NUCLEOTIDE SEQUENCE [LARGE SCALE GENOMIC DNA]</scope>
</reference>
<dbReference type="PANTHER" id="PTHR35792:SF1">
    <property type="entry name" value="SLL0268 PROTEIN"/>
    <property type="match status" value="1"/>
</dbReference>
<dbReference type="AlphaFoldDB" id="A0A1F4VKH8"/>
<dbReference type="InterPro" id="IPR052928">
    <property type="entry name" value="Desiccation-related_membrane"/>
</dbReference>
<dbReference type="Pfam" id="PF12732">
    <property type="entry name" value="YtxH"/>
    <property type="match status" value="1"/>
</dbReference>
<proteinExistence type="predicted"/>
<sequence length="114" mass="12520">MCEKNNSSSFVNGAVLGALVGAVFGILVAPASGSETRRKLRDASDEVADTFEDVKIAARPFIDDLEEKLAPILEEARKAGTPIKNEVVDKIEQLVDMVDDKNNLKKKFFRGLKR</sequence>
<dbReference type="STRING" id="1802630.A3H26_01285"/>
<accession>A0A1F4VKH8</accession>
<evidence type="ECO:0000313" key="3">
    <source>
        <dbReference type="Proteomes" id="UP000177763"/>
    </source>
</evidence>
<organism evidence="2 3">
    <name type="scientific">candidate division WWE3 bacterium RIFCSPLOWO2_12_FULL_36_10</name>
    <dbReference type="NCBI Taxonomy" id="1802630"/>
    <lineage>
        <taxon>Bacteria</taxon>
        <taxon>Katanobacteria</taxon>
    </lineage>
</organism>
<evidence type="ECO:0008006" key="4">
    <source>
        <dbReference type="Google" id="ProtNLM"/>
    </source>
</evidence>
<evidence type="ECO:0000256" key="1">
    <source>
        <dbReference type="SAM" id="Phobius"/>
    </source>
</evidence>
<protein>
    <recommendedName>
        <fullName evidence="4">Gas vesicle protein</fullName>
    </recommendedName>
</protein>
<dbReference type="EMBL" id="MEVN01000012">
    <property type="protein sequence ID" value="OGC57480.1"/>
    <property type="molecule type" value="Genomic_DNA"/>
</dbReference>
<dbReference type="Proteomes" id="UP000177763">
    <property type="component" value="Unassembled WGS sequence"/>
</dbReference>
<evidence type="ECO:0000313" key="2">
    <source>
        <dbReference type="EMBL" id="OGC57480.1"/>
    </source>
</evidence>
<keyword evidence="1" id="KW-1133">Transmembrane helix</keyword>
<dbReference type="InterPro" id="IPR024623">
    <property type="entry name" value="YtxH"/>
</dbReference>
<keyword evidence="1" id="KW-0812">Transmembrane</keyword>
<dbReference type="PANTHER" id="PTHR35792">
    <property type="entry name" value="GENERAL STRESS PROTEIN"/>
    <property type="match status" value="1"/>
</dbReference>
<keyword evidence="1" id="KW-0472">Membrane</keyword>
<gene>
    <name evidence="2" type="ORF">A3H26_01285</name>
</gene>